<name>A0AA49BPG9_9CAUD</name>
<keyword evidence="3" id="KW-1185">Reference proteome</keyword>
<sequence>MAEARIIHTTAEELRAKREELLREHPKLADVDPTEFCCSGCVAHDVAEVYGFEALDAWEALQEIEFLLGGS</sequence>
<keyword evidence="1" id="KW-0175">Coiled coil</keyword>
<dbReference type="GeneID" id="77954609"/>
<evidence type="ECO:0000313" key="3">
    <source>
        <dbReference type="Proteomes" id="UP001200740"/>
    </source>
</evidence>
<organism evidence="2 3">
    <name type="scientific">Arthrobacter phage Reedo</name>
    <dbReference type="NCBI Taxonomy" id="2910755"/>
    <lineage>
        <taxon>Viruses</taxon>
        <taxon>Duplodnaviria</taxon>
        <taxon>Heunggongvirae</taxon>
        <taxon>Uroviricota</taxon>
        <taxon>Caudoviricetes</taxon>
        <taxon>Casidaviridae</taxon>
        <taxon>Manhattanvirus</taxon>
        <taxon>Manhattanvirus reedo</taxon>
    </lineage>
</organism>
<gene>
    <name evidence="2" type="primary">33</name>
    <name evidence="2" type="ORF">SEA_REEDO_33</name>
</gene>
<reference evidence="2" key="1">
    <citation type="submission" date="2021-11" db="EMBL/GenBank/DDBJ databases">
        <authorList>
            <person name="Furlong K.P."/>
            <person name="Elkbouli M."/>
            <person name="Barwitzki K."/>
            <person name="Hastings E.M."/>
            <person name="Saal A.P."/>
            <person name="Sandouka T."/>
            <person name="Tran A."/>
            <person name="Tremblay V."/>
            <person name="Williams E.C."/>
            <person name="Giles L.L."/>
            <person name="McCarthy L."/>
            <person name="Wheaton K.A."/>
            <person name="Chan K."/>
            <person name="Rudner A.D."/>
            <person name="Beyer A.R."/>
            <person name="Chong R.A."/>
            <person name="Edgington N.P."/>
            <person name="Freise A.C."/>
            <person name="Garcia Costas A.M."/>
            <person name="Gibb B.P."/>
            <person name="Klyczek K.K."/>
            <person name="Swerdlow S.J."/>
            <person name="Garlena R.A."/>
            <person name="Russell D.A."/>
            <person name="Jacobs-Sera D."/>
            <person name="Hatfull G.F."/>
        </authorList>
    </citation>
    <scope>NUCLEOTIDE SEQUENCE</scope>
</reference>
<accession>A0AA49BPG9</accession>
<dbReference type="EMBL" id="OL455896">
    <property type="protein sequence ID" value="UJQ86823.1"/>
    <property type="molecule type" value="Genomic_DNA"/>
</dbReference>
<feature type="coiled-coil region" evidence="1">
    <location>
        <begin position="4"/>
        <end position="31"/>
    </location>
</feature>
<evidence type="ECO:0000313" key="2">
    <source>
        <dbReference type="EMBL" id="UJQ86823.1"/>
    </source>
</evidence>
<dbReference type="RefSeq" id="YP_010678216.1">
    <property type="nucleotide sequence ID" value="NC_071032.1"/>
</dbReference>
<proteinExistence type="predicted"/>
<evidence type="ECO:0000256" key="1">
    <source>
        <dbReference type="SAM" id="Coils"/>
    </source>
</evidence>
<protein>
    <submittedName>
        <fullName evidence="2">Uncharacterized protein</fullName>
    </submittedName>
</protein>
<dbReference type="Proteomes" id="UP001200740">
    <property type="component" value="Segment"/>
</dbReference>
<dbReference type="KEGG" id="vg:77954609"/>